<evidence type="ECO:0000313" key="1">
    <source>
        <dbReference type="EMBL" id="CDY33353.1"/>
    </source>
</evidence>
<gene>
    <name evidence="1" type="primary">BnaC05g12300D</name>
    <name evidence="1" type="ORF">GSBRNA2T00054196001</name>
</gene>
<dbReference type="EMBL" id="LK032312">
    <property type="protein sequence ID" value="CDY33353.1"/>
    <property type="molecule type" value="Genomic_DNA"/>
</dbReference>
<evidence type="ECO:0000313" key="2">
    <source>
        <dbReference type="Proteomes" id="UP000028999"/>
    </source>
</evidence>
<protein>
    <submittedName>
        <fullName evidence="1">BnaC05g12300D protein</fullName>
    </submittedName>
</protein>
<dbReference type="Proteomes" id="UP000028999">
    <property type="component" value="Unassembled WGS sequence"/>
</dbReference>
<dbReference type="Gramene" id="CDY33353">
    <property type="protein sequence ID" value="CDY33353"/>
    <property type="gene ID" value="GSBRNA2T00054196001"/>
</dbReference>
<dbReference type="AlphaFoldDB" id="A0A078H929"/>
<dbReference type="Gramene" id="CDY06771">
    <property type="protein sequence ID" value="CDY06771"/>
    <property type="gene ID" value="GSBRNA2T00123000001"/>
</dbReference>
<keyword evidence="2" id="KW-1185">Reference proteome</keyword>
<accession>A0A078H929</accession>
<name>A0A078H929_BRANA</name>
<proteinExistence type="predicted"/>
<dbReference type="PaxDb" id="3708-A0A078H929"/>
<reference evidence="1 2" key="1">
    <citation type="journal article" date="2014" name="Science">
        <title>Plant genetics. Early allopolyploid evolution in the post-Neolithic Brassica napus oilseed genome.</title>
        <authorList>
            <person name="Chalhoub B."/>
            <person name="Denoeud F."/>
            <person name="Liu S."/>
            <person name="Parkin I.A."/>
            <person name="Tang H."/>
            <person name="Wang X."/>
            <person name="Chiquet J."/>
            <person name="Belcram H."/>
            <person name="Tong C."/>
            <person name="Samans B."/>
            <person name="Correa M."/>
            <person name="Da Silva C."/>
            <person name="Just J."/>
            <person name="Falentin C."/>
            <person name="Koh C.S."/>
            <person name="Le Clainche I."/>
            <person name="Bernard M."/>
            <person name="Bento P."/>
            <person name="Noel B."/>
            <person name="Labadie K."/>
            <person name="Alberti A."/>
            <person name="Charles M."/>
            <person name="Arnaud D."/>
            <person name="Guo H."/>
            <person name="Daviaud C."/>
            <person name="Alamery S."/>
            <person name="Jabbari K."/>
            <person name="Zhao M."/>
            <person name="Edger P.P."/>
            <person name="Chelaifa H."/>
            <person name="Tack D."/>
            <person name="Lassalle G."/>
            <person name="Mestiri I."/>
            <person name="Schnel N."/>
            <person name="Le Paslier M.C."/>
            <person name="Fan G."/>
            <person name="Renault V."/>
            <person name="Bayer P.E."/>
            <person name="Golicz A.A."/>
            <person name="Manoli S."/>
            <person name="Lee T.H."/>
            <person name="Thi V.H."/>
            <person name="Chalabi S."/>
            <person name="Hu Q."/>
            <person name="Fan C."/>
            <person name="Tollenaere R."/>
            <person name="Lu Y."/>
            <person name="Battail C."/>
            <person name="Shen J."/>
            <person name="Sidebottom C.H."/>
            <person name="Wang X."/>
            <person name="Canaguier A."/>
            <person name="Chauveau A."/>
            <person name="Berard A."/>
            <person name="Deniot G."/>
            <person name="Guan M."/>
            <person name="Liu Z."/>
            <person name="Sun F."/>
            <person name="Lim Y.P."/>
            <person name="Lyons E."/>
            <person name="Town C.D."/>
            <person name="Bancroft I."/>
            <person name="Wang X."/>
            <person name="Meng J."/>
            <person name="Ma J."/>
            <person name="Pires J.C."/>
            <person name="King G.J."/>
            <person name="Brunel D."/>
            <person name="Delourme R."/>
            <person name="Renard M."/>
            <person name="Aury J.M."/>
            <person name="Adams K.L."/>
            <person name="Batley J."/>
            <person name="Snowdon R.J."/>
            <person name="Tost J."/>
            <person name="Edwards D."/>
            <person name="Zhou Y."/>
            <person name="Hua W."/>
            <person name="Sharpe A.G."/>
            <person name="Paterson A.H."/>
            <person name="Guan C."/>
            <person name="Wincker P."/>
        </authorList>
    </citation>
    <scope>NUCLEOTIDE SEQUENCE [LARGE SCALE GENOMIC DNA]</scope>
    <source>
        <strain evidence="2">cv. Darmor-bzh</strain>
    </source>
</reference>
<sequence length="18" mass="2139">MRGSAWKTNLSDSCWRIK</sequence>
<organism evidence="1 2">
    <name type="scientific">Brassica napus</name>
    <name type="common">Rape</name>
    <dbReference type="NCBI Taxonomy" id="3708"/>
    <lineage>
        <taxon>Eukaryota</taxon>
        <taxon>Viridiplantae</taxon>
        <taxon>Streptophyta</taxon>
        <taxon>Embryophyta</taxon>
        <taxon>Tracheophyta</taxon>
        <taxon>Spermatophyta</taxon>
        <taxon>Magnoliopsida</taxon>
        <taxon>eudicotyledons</taxon>
        <taxon>Gunneridae</taxon>
        <taxon>Pentapetalae</taxon>
        <taxon>rosids</taxon>
        <taxon>malvids</taxon>
        <taxon>Brassicales</taxon>
        <taxon>Brassicaceae</taxon>
        <taxon>Brassiceae</taxon>
        <taxon>Brassica</taxon>
    </lineage>
</organism>